<dbReference type="Proteomes" id="UP000023152">
    <property type="component" value="Unassembled WGS sequence"/>
</dbReference>
<feature type="transmembrane region" description="Helical" evidence="1">
    <location>
        <begin position="9"/>
        <end position="27"/>
    </location>
</feature>
<keyword evidence="1" id="KW-1133">Transmembrane helix</keyword>
<gene>
    <name evidence="2" type="ORF">RFI_31328</name>
</gene>
<evidence type="ECO:0000313" key="3">
    <source>
        <dbReference type="Proteomes" id="UP000023152"/>
    </source>
</evidence>
<evidence type="ECO:0000313" key="2">
    <source>
        <dbReference type="EMBL" id="ETO06068.1"/>
    </source>
</evidence>
<keyword evidence="3" id="KW-1185">Reference proteome</keyword>
<proteinExistence type="predicted"/>
<organism evidence="2 3">
    <name type="scientific">Reticulomyxa filosa</name>
    <dbReference type="NCBI Taxonomy" id="46433"/>
    <lineage>
        <taxon>Eukaryota</taxon>
        <taxon>Sar</taxon>
        <taxon>Rhizaria</taxon>
        <taxon>Retaria</taxon>
        <taxon>Foraminifera</taxon>
        <taxon>Monothalamids</taxon>
        <taxon>Reticulomyxidae</taxon>
        <taxon>Reticulomyxa</taxon>
    </lineage>
</organism>
<evidence type="ECO:0000256" key="1">
    <source>
        <dbReference type="SAM" id="Phobius"/>
    </source>
</evidence>
<feature type="transmembrane region" description="Helical" evidence="1">
    <location>
        <begin position="47"/>
        <end position="65"/>
    </location>
</feature>
<dbReference type="EMBL" id="ASPP01027537">
    <property type="protein sequence ID" value="ETO06068.1"/>
    <property type="molecule type" value="Genomic_DNA"/>
</dbReference>
<keyword evidence="1" id="KW-0472">Membrane</keyword>
<sequence length="271" mass="32613">MFQLLINKRIYNALTSMLYVTLSFVNVQSNDNVLIICNLLNKMKSRIIIFFYYDMITIFILSFEYSSCAIKIDTDLYYYCVNILIISDSLNYNIFMSFILDFLSQCEDTRIINILEKDNCDICKPDPGLRGALFVIQSQWILVSNQRNYNNDFFYEKTNKIIIQILLVFNALNCVNKFFINVVRYLNFLIFFENLQRIENFNERRAVDLLRHCWSLLKVTKQFYFYKEILFDEMLRKNYSKRRFEQNSIKIFRPEAKRKSVVDSKNENIQK</sequence>
<accession>X6LVV4</accession>
<comment type="caution">
    <text evidence="2">The sequence shown here is derived from an EMBL/GenBank/DDBJ whole genome shotgun (WGS) entry which is preliminary data.</text>
</comment>
<dbReference type="AlphaFoldDB" id="X6LVV4"/>
<reference evidence="2 3" key="1">
    <citation type="journal article" date="2013" name="Curr. Biol.">
        <title>The Genome of the Foraminiferan Reticulomyxa filosa.</title>
        <authorList>
            <person name="Glockner G."/>
            <person name="Hulsmann N."/>
            <person name="Schleicher M."/>
            <person name="Noegel A.A."/>
            <person name="Eichinger L."/>
            <person name="Gallinger C."/>
            <person name="Pawlowski J."/>
            <person name="Sierra R."/>
            <person name="Euteneuer U."/>
            <person name="Pillet L."/>
            <person name="Moustafa A."/>
            <person name="Platzer M."/>
            <person name="Groth M."/>
            <person name="Szafranski K."/>
            <person name="Schliwa M."/>
        </authorList>
    </citation>
    <scope>NUCLEOTIDE SEQUENCE [LARGE SCALE GENOMIC DNA]</scope>
</reference>
<protein>
    <submittedName>
        <fullName evidence="2">Uncharacterized protein</fullName>
    </submittedName>
</protein>
<keyword evidence="1" id="KW-0812">Transmembrane</keyword>
<name>X6LVV4_RETFI</name>